<evidence type="ECO:0000256" key="4">
    <source>
        <dbReference type="ARBA" id="ARBA00023239"/>
    </source>
</evidence>
<keyword evidence="4" id="KW-0456">Lyase</keyword>
<evidence type="ECO:0000256" key="1">
    <source>
        <dbReference type="ARBA" id="ARBA00005495"/>
    </source>
</evidence>
<dbReference type="AlphaFoldDB" id="R2SCA3"/>
<sequence length="136" mass="15492">MKLSGSCLCGKVQITIPDISQEITVCHCHMCQKFFGSPFLSLQELASDQFTLKGEESVHRYSSSPWAERGFCKNCGSSLFYHALEGGYFFPAGLFEKITGTITEEICYDNKPDFYQLNNNAKKFTEEEFLTHLFKE</sequence>
<keyword evidence="3" id="KW-0862">Zinc</keyword>
<dbReference type="PANTHER" id="PTHR33337">
    <property type="entry name" value="GFA DOMAIN-CONTAINING PROTEIN"/>
    <property type="match status" value="1"/>
</dbReference>
<protein>
    <recommendedName>
        <fullName evidence="5">CENP-V/GFA domain-containing protein</fullName>
    </recommendedName>
</protein>
<proteinExistence type="inferred from homology"/>
<dbReference type="InterPro" id="IPR006913">
    <property type="entry name" value="CENP-V/GFA"/>
</dbReference>
<evidence type="ECO:0000256" key="3">
    <source>
        <dbReference type="ARBA" id="ARBA00022833"/>
    </source>
</evidence>
<dbReference type="PROSITE" id="PS51891">
    <property type="entry name" value="CENP_V_GFA"/>
    <property type="match status" value="1"/>
</dbReference>
<dbReference type="Pfam" id="PF04828">
    <property type="entry name" value="GFA"/>
    <property type="match status" value="1"/>
</dbReference>
<evidence type="ECO:0000313" key="7">
    <source>
        <dbReference type="Proteomes" id="UP000013782"/>
    </source>
</evidence>
<accession>R2SCA3</accession>
<dbReference type="PATRIC" id="fig|1158607.3.peg.2793"/>
<reference evidence="6 7" key="1">
    <citation type="submission" date="2013-02" db="EMBL/GenBank/DDBJ databases">
        <title>The Genome Sequence of Enterococcus pallens BAA-351.</title>
        <authorList>
            <consortium name="The Broad Institute Genome Sequencing Platform"/>
            <consortium name="The Broad Institute Genome Sequencing Center for Infectious Disease"/>
            <person name="Earl A.M."/>
            <person name="Gilmore M.S."/>
            <person name="Lebreton F."/>
            <person name="Walker B."/>
            <person name="Young S.K."/>
            <person name="Zeng Q."/>
            <person name="Gargeya S."/>
            <person name="Fitzgerald M."/>
            <person name="Haas B."/>
            <person name="Abouelleil A."/>
            <person name="Alvarado L."/>
            <person name="Arachchi H.M."/>
            <person name="Berlin A.M."/>
            <person name="Chapman S.B."/>
            <person name="Dewar J."/>
            <person name="Goldberg J."/>
            <person name="Griggs A."/>
            <person name="Gujja S."/>
            <person name="Hansen M."/>
            <person name="Howarth C."/>
            <person name="Imamovic A."/>
            <person name="Larimer J."/>
            <person name="McCowan C."/>
            <person name="Murphy C."/>
            <person name="Neiman D."/>
            <person name="Pearson M."/>
            <person name="Priest M."/>
            <person name="Roberts A."/>
            <person name="Saif S."/>
            <person name="Shea T."/>
            <person name="Sisk P."/>
            <person name="Sykes S."/>
            <person name="Wortman J."/>
            <person name="Nusbaum C."/>
            <person name="Birren B."/>
        </authorList>
    </citation>
    <scope>NUCLEOTIDE SEQUENCE [LARGE SCALE GENOMIC DNA]</scope>
    <source>
        <strain evidence="6 7">ATCC BAA-351</strain>
    </source>
</reference>
<dbReference type="EMBL" id="AJAQ01000018">
    <property type="protein sequence ID" value="EOH93160.1"/>
    <property type="molecule type" value="Genomic_DNA"/>
</dbReference>
<comment type="caution">
    <text evidence="6">The sequence shown here is derived from an EMBL/GenBank/DDBJ whole genome shotgun (WGS) entry which is preliminary data.</text>
</comment>
<evidence type="ECO:0000259" key="5">
    <source>
        <dbReference type="PROSITE" id="PS51891"/>
    </source>
</evidence>
<evidence type="ECO:0000256" key="2">
    <source>
        <dbReference type="ARBA" id="ARBA00022723"/>
    </source>
</evidence>
<comment type="similarity">
    <text evidence="1">Belongs to the Gfa family.</text>
</comment>
<dbReference type="Gene3D" id="3.90.1590.10">
    <property type="entry name" value="glutathione-dependent formaldehyde- activating enzyme (gfa)"/>
    <property type="match status" value="1"/>
</dbReference>
<dbReference type="OrthoDB" id="4188830at2"/>
<dbReference type="GO" id="GO:0016846">
    <property type="term" value="F:carbon-sulfur lyase activity"/>
    <property type="evidence" value="ECO:0007669"/>
    <property type="project" value="InterPro"/>
</dbReference>
<keyword evidence="2" id="KW-0479">Metal-binding</keyword>
<organism evidence="6 7">
    <name type="scientific">Enterococcus pallens ATCC BAA-351</name>
    <dbReference type="NCBI Taxonomy" id="1158607"/>
    <lineage>
        <taxon>Bacteria</taxon>
        <taxon>Bacillati</taxon>
        <taxon>Bacillota</taxon>
        <taxon>Bacilli</taxon>
        <taxon>Lactobacillales</taxon>
        <taxon>Enterococcaceae</taxon>
        <taxon>Enterococcus</taxon>
    </lineage>
</organism>
<dbReference type="eggNOG" id="COG3791">
    <property type="taxonomic scope" value="Bacteria"/>
</dbReference>
<dbReference type="STRING" id="160454.RV10_GL003730"/>
<keyword evidence="7" id="KW-1185">Reference proteome</keyword>
<name>R2SCA3_9ENTE</name>
<dbReference type="HOGENOM" id="CLU_055491_4_1_9"/>
<dbReference type="GO" id="GO:0046872">
    <property type="term" value="F:metal ion binding"/>
    <property type="evidence" value="ECO:0007669"/>
    <property type="project" value="UniProtKB-KW"/>
</dbReference>
<dbReference type="Proteomes" id="UP000013782">
    <property type="component" value="Unassembled WGS sequence"/>
</dbReference>
<dbReference type="InterPro" id="IPR011057">
    <property type="entry name" value="Mss4-like_sf"/>
</dbReference>
<evidence type="ECO:0000313" key="6">
    <source>
        <dbReference type="EMBL" id="EOH93160.1"/>
    </source>
</evidence>
<feature type="domain" description="CENP-V/GFA" evidence="5">
    <location>
        <begin position="3"/>
        <end position="109"/>
    </location>
</feature>
<dbReference type="SUPFAM" id="SSF51316">
    <property type="entry name" value="Mss4-like"/>
    <property type="match status" value="1"/>
</dbReference>
<gene>
    <name evidence="6" type="ORF">UAU_02803</name>
</gene>
<dbReference type="PANTHER" id="PTHR33337:SF40">
    <property type="entry name" value="CENP-V_GFA DOMAIN-CONTAINING PROTEIN-RELATED"/>
    <property type="match status" value="1"/>
</dbReference>
<dbReference type="RefSeq" id="WP_010757786.1">
    <property type="nucleotide sequence ID" value="NZ_ASWD01000001.1"/>
</dbReference>